<name>A0A433DM22_9FUNG</name>
<accession>A0A433DM22</accession>
<organism evidence="2 3">
    <name type="scientific">Jimgerdemannia flammicorona</name>
    <dbReference type="NCBI Taxonomy" id="994334"/>
    <lineage>
        <taxon>Eukaryota</taxon>
        <taxon>Fungi</taxon>
        <taxon>Fungi incertae sedis</taxon>
        <taxon>Mucoromycota</taxon>
        <taxon>Mucoromycotina</taxon>
        <taxon>Endogonomycetes</taxon>
        <taxon>Endogonales</taxon>
        <taxon>Endogonaceae</taxon>
        <taxon>Jimgerdemannia</taxon>
    </lineage>
</organism>
<dbReference type="AlphaFoldDB" id="A0A433DM22"/>
<evidence type="ECO:0008006" key="4">
    <source>
        <dbReference type="Google" id="ProtNLM"/>
    </source>
</evidence>
<sequence length="504" mass="56710">MQNEKEFFDECHYCRFSRGRTNIYGLATVSSKMPTCLPCSSDFPSHRYTHMPFLPVGPKEIPSLRAPRQHALVASATEVTALISSEGYWNTLTIPLNHETGKFEIISIDAFERTIDRGLNTVTNFIIAVAAFQTGGSKSNIELNETDDYCLRIYGASTAPSVYLEETLFNIGGSFQVIKLKAAPMHLSHINITQNGRCQTAIILSATDGIVHVYLEEPVTAEFFEVDVEEYFSILGRMSTARLNVLSLDIFDEEDTRVVVAGSQSGELHMAVYQIDKMVNGLIEESSHSTKLFTPITSVKIFRAVQRKATSAPPTATTSSTTVRVAQPTTPLNLLITCAIEQASVYHDITTRGLSRCTILPESNQNDSVLCSHVLDVDWDGEAELILGTYGRQLLIYKQIPGMDNQYQILWRRTFAYPIYRIESLDLNRDGLDELIVTTTFGVHIFQPNLEEARVRLVEVLRYVEEMKLKKQTLLKERERKRVEERKEGEEGKGKEKGVMIESE</sequence>
<dbReference type="GO" id="GO:0015629">
    <property type="term" value="C:actin cytoskeleton"/>
    <property type="evidence" value="ECO:0007669"/>
    <property type="project" value="InterPro"/>
</dbReference>
<dbReference type="GO" id="GO:0051015">
    <property type="term" value="F:actin filament binding"/>
    <property type="evidence" value="ECO:0007669"/>
    <property type="project" value="TreeGrafter"/>
</dbReference>
<dbReference type="GO" id="GO:0034198">
    <property type="term" value="P:cellular response to amino acid starvation"/>
    <property type="evidence" value="ECO:0007669"/>
    <property type="project" value="TreeGrafter"/>
</dbReference>
<dbReference type="PANTHER" id="PTHR15435:SF2">
    <property type="entry name" value="KICSTOR COMPLEX PROTEIN KAPTIN"/>
    <property type="match status" value="1"/>
</dbReference>
<dbReference type="InterPro" id="IPR028994">
    <property type="entry name" value="Integrin_alpha_N"/>
</dbReference>
<dbReference type="PANTHER" id="PTHR15435">
    <property type="entry name" value="KICSTOR COMPLEX PROTEIN KAPTIN"/>
    <property type="match status" value="1"/>
</dbReference>
<evidence type="ECO:0000313" key="3">
    <source>
        <dbReference type="Proteomes" id="UP000268093"/>
    </source>
</evidence>
<keyword evidence="3" id="KW-1185">Reference proteome</keyword>
<feature type="region of interest" description="Disordered" evidence="1">
    <location>
        <begin position="480"/>
        <end position="504"/>
    </location>
</feature>
<gene>
    <name evidence="2" type="ORF">BC936DRAFT_144338</name>
</gene>
<proteinExistence type="predicted"/>
<protein>
    <recommendedName>
        <fullName evidence="4">Kaptin</fullName>
    </recommendedName>
</protein>
<evidence type="ECO:0000313" key="2">
    <source>
        <dbReference type="EMBL" id="RUP51938.1"/>
    </source>
</evidence>
<dbReference type="EMBL" id="RBNI01000321">
    <property type="protein sequence ID" value="RUP51938.1"/>
    <property type="molecule type" value="Genomic_DNA"/>
</dbReference>
<dbReference type="Proteomes" id="UP000268093">
    <property type="component" value="Unassembled WGS sequence"/>
</dbReference>
<dbReference type="GO" id="GO:1904262">
    <property type="term" value="P:negative regulation of TORC1 signaling"/>
    <property type="evidence" value="ECO:0007669"/>
    <property type="project" value="TreeGrafter"/>
</dbReference>
<dbReference type="SUPFAM" id="SSF69318">
    <property type="entry name" value="Integrin alpha N-terminal domain"/>
    <property type="match status" value="1"/>
</dbReference>
<comment type="caution">
    <text evidence="2">The sequence shown here is derived from an EMBL/GenBank/DDBJ whole genome shotgun (WGS) entry which is preliminary data.</text>
</comment>
<dbReference type="GO" id="GO:0007015">
    <property type="term" value="P:actin filament organization"/>
    <property type="evidence" value="ECO:0007669"/>
    <property type="project" value="InterPro"/>
</dbReference>
<evidence type="ECO:0000256" key="1">
    <source>
        <dbReference type="SAM" id="MobiDB-lite"/>
    </source>
</evidence>
<reference evidence="2 3" key="1">
    <citation type="journal article" date="2018" name="New Phytol.">
        <title>Phylogenomics of Endogonaceae and evolution of mycorrhizas within Mucoromycota.</title>
        <authorList>
            <person name="Chang Y."/>
            <person name="Desiro A."/>
            <person name="Na H."/>
            <person name="Sandor L."/>
            <person name="Lipzen A."/>
            <person name="Clum A."/>
            <person name="Barry K."/>
            <person name="Grigoriev I.V."/>
            <person name="Martin F.M."/>
            <person name="Stajich J.E."/>
            <person name="Smith M.E."/>
            <person name="Bonito G."/>
            <person name="Spatafora J.W."/>
        </authorList>
    </citation>
    <scope>NUCLEOTIDE SEQUENCE [LARGE SCALE GENOMIC DNA]</scope>
    <source>
        <strain evidence="2 3">GMNB39</strain>
    </source>
</reference>
<dbReference type="InterPro" id="IPR029982">
    <property type="entry name" value="Kptn"/>
</dbReference>